<dbReference type="EMBL" id="DRMJ01000189">
    <property type="protein sequence ID" value="HHL42719.1"/>
    <property type="molecule type" value="Genomic_DNA"/>
</dbReference>
<dbReference type="Proteomes" id="UP000885830">
    <property type="component" value="Unassembled WGS sequence"/>
</dbReference>
<organism evidence="1">
    <name type="scientific">Hellea balneolensis</name>
    <dbReference type="NCBI Taxonomy" id="287478"/>
    <lineage>
        <taxon>Bacteria</taxon>
        <taxon>Pseudomonadati</taxon>
        <taxon>Pseudomonadota</taxon>
        <taxon>Alphaproteobacteria</taxon>
        <taxon>Maricaulales</taxon>
        <taxon>Robiginitomaculaceae</taxon>
        <taxon>Hellea</taxon>
    </lineage>
</organism>
<reference evidence="1" key="1">
    <citation type="journal article" date="2020" name="mSystems">
        <title>Genome- and Community-Level Interaction Insights into Carbon Utilization and Element Cycling Functions of Hydrothermarchaeota in Hydrothermal Sediment.</title>
        <authorList>
            <person name="Zhou Z."/>
            <person name="Liu Y."/>
            <person name="Xu W."/>
            <person name="Pan J."/>
            <person name="Luo Z.H."/>
            <person name="Li M."/>
        </authorList>
    </citation>
    <scope>NUCLEOTIDE SEQUENCE [LARGE SCALE GENOMIC DNA]</scope>
    <source>
        <strain evidence="1">HyVt-485</strain>
    </source>
</reference>
<name>A0A7C5QRG3_9PROT</name>
<protein>
    <submittedName>
        <fullName evidence="1">DUF2141 domain-containing protein</fullName>
    </submittedName>
</protein>
<proteinExistence type="predicted"/>
<dbReference type="Pfam" id="PF09912">
    <property type="entry name" value="DUF2141"/>
    <property type="match status" value="1"/>
</dbReference>
<evidence type="ECO:0000313" key="1">
    <source>
        <dbReference type="EMBL" id="HHL42719.1"/>
    </source>
</evidence>
<dbReference type="AlphaFoldDB" id="A0A7C5QRG3"/>
<comment type="caution">
    <text evidence="1">The sequence shown here is derived from an EMBL/GenBank/DDBJ whole genome shotgun (WGS) entry which is preliminary data.</text>
</comment>
<dbReference type="InterPro" id="IPR018673">
    <property type="entry name" value="DUF2141"/>
</dbReference>
<gene>
    <name evidence="1" type="ORF">ENJ42_03810</name>
</gene>
<sequence length="173" mass="19292">MFVPAAAASGETDGQARIHPTLEIYANEAADPCDPTKTQVRMTVVGIKKGGILTLELYNDPKHFLSKKGRVRRVRVPAEDGPQTVCMTENNTGSYAVAGYHDIDGNRKLKKKWNGTPREPFALSNNPKIKELRFPKFSESAFDLVPGGTNITLELVDLKKQKELRKAERRRSK</sequence>
<accession>A0A7C5QRG3</accession>